<dbReference type="Gene3D" id="3.40.50.300">
    <property type="entry name" value="P-loop containing nucleotide triphosphate hydrolases"/>
    <property type="match status" value="1"/>
</dbReference>
<reference evidence="2 3" key="2">
    <citation type="journal article" date="2016" name="Genome Announc.">
        <title>Draft Genome Sequence of a Versatile Hydrocarbon-Degrading Bacterium, Rhodococcus pyridinivorans Strain KG-16, Collected from Oil Fields in India.</title>
        <authorList>
            <person name="Aggarwal R.K."/>
            <person name="Dawar C."/>
            <person name="Phanindranath R."/>
            <person name="Mutnuri L."/>
            <person name="Dayal A.M."/>
        </authorList>
    </citation>
    <scope>NUCLEOTIDE SEQUENCE [LARGE SCALE GENOMIC DNA]</scope>
    <source>
        <strain evidence="2 3">KG-16</strain>
    </source>
</reference>
<dbReference type="InterPro" id="IPR025669">
    <property type="entry name" value="AAA_dom"/>
</dbReference>
<feature type="domain" description="AAA" evidence="1">
    <location>
        <begin position="3"/>
        <end position="198"/>
    </location>
</feature>
<dbReference type="Pfam" id="PF13614">
    <property type="entry name" value="AAA_31"/>
    <property type="match status" value="1"/>
</dbReference>
<dbReference type="PANTHER" id="PTHR13696">
    <property type="entry name" value="P-LOOP CONTAINING NUCLEOSIDE TRIPHOSPHATE HYDROLASE"/>
    <property type="match status" value="1"/>
</dbReference>
<reference evidence="3" key="1">
    <citation type="submission" date="2015-01" db="EMBL/GenBank/DDBJ databases">
        <title>Draft genome sequence of Rhodococcus pyridinivorans strain KG-16, a hydrocarbon-degrading bacterium.</title>
        <authorList>
            <person name="Aggarwal R.K."/>
            <person name="Dawar C."/>
        </authorList>
    </citation>
    <scope>NUCLEOTIDE SEQUENCE [LARGE SCALE GENOMIC DNA]</scope>
    <source>
        <strain evidence="3">KG-16</strain>
    </source>
</reference>
<gene>
    <name evidence="2" type="ORF">Z045_09360</name>
</gene>
<comment type="caution">
    <text evidence="2">The sequence shown here is derived from an EMBL/GenBank/DDBJ whole genome shotgun (WGS) entry which is preliminary data.</text>
</comment>
<dbReference type="CDD" id="cd02042">
    <property type="entry name" value="ParAB_family"/>
    <property type="match status" value="1"/>
</dbReference>
<dbReference type="PATRIC" id="fig|1441730.3.peg.1947"/>
<proteinExistence type="predicted"/>
<dbReference type="EMBL" id="AZXY01000004">
    <property type="protein sequence ID" value="KSZ58831.1"/>
    <property type="molecule type" value="Genomic_DNA"/>
</dbReference>
<evidence type="ECO:0000313" key="2">
    <source>
        <dbReference type="EMBL" id="KSZ58831.1"/>
    </source>
</evidence>
<accession>A0A0V9ULE8</accession>
<dbReference type="InterPro" id="IPR050678">
    <property type="entry name" value="DNA_Partitioning_ATPase"/>
</dbReference>
<dbReference type="RefSeq" id="WP_060651622.1">
    <property type="nucleotide sequence ID" value="NZ_AZXY01000004.1"/>
</dbReference>
<dbReference type="InterPro" id="IPR027417">
    <property type="entry name" value="P-loop_NTPase"/>
</dbReference>
<dbReference type="SUPFAM" id="SSF52540">
    <property type="entry name" value="P-loop containing nucleoside triphosphate hydrolases"/>
    <property type="match status" value="1"/>
</dbReference>
<dbReference type="AlphaFoldDB" id="A0A0V9ULE8"/>
<name>A0A0V9ULE8_9NOCA</name>
<organism evidence="2 3">
    <name type="scientific">Rhodococcus pyridinivorans KG-16</name>
    <dbReference type="NCBI Taxonomy" id="1441730"/>
    <lineage>
        <taxon>Bacteria</taxon>
        <taxon>Bacillati</taxon>
        <taxon>Actinomycetota</taxon>
        <taxon>Actinomycetes</taxon>
        <taxon>Mycobacteriales</taxon>
        <taxon>Nocardiaceae</taxon>
        <taxon>Rhodococcus</taxon>
    </lineage>
</organism>
<evidence type="ECO:0000259" key="1">
    <source>
        <dbReference type="Pfam" id="PF13614"/>
    </source>
</evidence>
<dbReference type="PANTHER" id="PTHR13696:SF52">
    <property type="entry name" value="PARA FAMILY PROTEIN CT_582"/>
    <property type="match status" value="1"/>
</dbReference>
<protein>
    <submittedName>
        <fullName evidence="2">Chromosome partitioning protein</fullName>
    </submittedName>
</protein>
<dbReference type="Proteomes" id="UP000053060">
    <property type="component" value="Unassembled WGS sequence"/>
</dbReference>
<evidence type="ECO:0000313" key="3">
    <source>
        <dbReference type="Proteomes" id="UP000053060"/>
    </source>
</evidence>
<sequence length="285" mass="31524">MARVIATINLKGGVGKTTTTAALGEFMAAEFGQRVLMIDLDPQTNLTTMMVGEERWHELNELGLTLATLFRKAIAPDADAFDIEKAVQKGVSPVRAVRDLDLLASSLDLMDIQEGLTHQQYADPGSHRPVEVLLSAVRPIADRYDYILIDCPPNLGILTLNGLRLADGYLIPTIPDILSTYGIPPLQTKIQQFAKRTGHTVREIGLVITKYRSASNLHRTIIEELQRDIRIANVVPAWVPEANQIAASAEFVPYGTLKRKYGNTGQYDALRILTETIMMNAQVYL</sequence>